<reference evidence="3 4" key="1">
    <citation type="journal article" date="2013" name="ISME J.">
        <title>A metabolic model for members of the genus Tetrasphaera involved in enhanced biological phosphorus removal.</title>
        <authorList>
            <person name="Kristiansen R."/>
            <person name="Nguyen H.T.T."/>
            <person name="Saunders A.M."/>
            <person name="Nielsen J.L."/>
            <person name="Wimmer R."/>
            <person name="Le V.Q."/>
            <person name="McIlroy S.J."/>
            <person name="Petrovski S."/>
            <person name="Seviour R.J."/>
            <person name="Calteau A."/>
            <person name="Nielsen K.L."/>
            <person name="Nielsen P.H."/>
        </authorList>
    </citation>
    <scope>NUCLEOTIDE SEQUENCE [LARGE SCALE GENOMIC DNA]</scope>
    <source>
        <strain evidence="3 4">Ben110</strain>
    </source>
</reference>
<name>W6JWA7_9MICO</name>
<dbReference type="OrthoDB" id="5422202at2"/>
<dbReference type="Proteomes" id="UP000035763">
    <property type="component" value="Unassembled WGS sequence"/>
</dbReference>
<accession>W6JWA7</accession>
<dbReference type="STRING" id="1193182.BN11_2610026"/>
<evidence type="ECO:0000256" key="1">
    <source>
        <dbReference type="SAM" id="Coils"/>
    </source>
</evidence>
<proteinExistence type="predicted"/>
<keyword evidence="4" id="KW-1185">Reference proteome</keyword>
<dbReference type="InterPro" id="IPR007139">
    <property type="entry name" value="DUF349"/>
</dbReference>
<gene>
    <name evidence="3" type="ORF">BN11_2610026</name>
</gene>
<comment type="caution">
    <text evidence="3">The sequence shown here is derived from an EMBL/GenBank/DDBJ whole genome shotgun (WGS) entry which is preliminary data.</text>
</comment>
<dbReference type="Pfam" id="PF03993">
    <property type="entry name" value="DUF349"/>
    <property type="match status" value="3"/>
</dbReference>
<organism evidence="3 4">
    <name type="scientific">Nostocoides australiense Ben110</name>
    <dbReference type="NCBI Taxonomy" id="1193182"/>
    <lineage>
        <taxon>Bacteria</taxon>
        <taxon>Bacillati</taxon>
        <taxon>Actinomycetota</taxon>
        <taxon>Actinomycetes</taxon>
        <taxon>Micrococcales</taxon>
        <taxon>Intrasporangiaceae</taxon>
        <taxon>Nostocoides</taxon>
    </lineage>
</organism>
<keyword evidence="1" id="KW-0175">Coiled coil</keyword>
<feature type="coiled-coil region" evidence="1">
    <location>
        <begin position="347"/>
        <end position="404"/>
    </location>
</feature>
<evidence type="ECO:0000256" key="2">
    <source>
        <dbReference type="SAM" id="MobiDB-lite"/>
    </source>
</evidence>
<dbReference type="EMBL" id="CAJA01000181">
    <property type="protein sequence ID" value="CCH73372.1"/>
    <property type="molecule type" value="Genomic_DNA"/>
</dbReference>
<evidence type="ECO:0008006" key="5">
    <source>
        <dbReference type="Google" id="ProtNLM"/>
    </source>
</evidence>
<protein>
    <recommendedName>
        <fullName evidence="5">ATPase involved in DNA repair</fullName>
    </recommendedName>
</protein>
<evidence type="ECO:0000313" key="3">
    <source>
        <dbReference type="EMBL" id="CCH73372.1"/>
    </source>
</evidence>
<feature type="compositionally biased region" description="Pro residues" evidence="2">
    <location>
        <begin position="1"/>
        <end position="11"/>
    </location>
</feature>
<dbReference type="AlphaFoldDB" id="W6JWA7"/>
<sequence length="435" mass="47513">MFAVRPKPPAAGPVQAHTPSDSARFGRVAEDGTVFVKEGEGERAVGSYPGATDEEALQYFARKYDELYAAADLLTQRAALPEVTSKDLAEGLTGLRTHIGEANVVGDLAALTALVDGVESQITSKRESESAARAAAKAEALTVREDLVAQAEAIAGQPVERIQWKTSSATMRALLDSWKEQQRTGARLDKDVEAALWQRFSRARNSFDKARRTHFAELETTRTAARSSKEKLVKEAQALATSKDWAATAGAFKRLMDQWRQAGRASRAEDDALWEQFKAAQDSFFAAKDAVVAAEDEEYRANHEVKLGLLAEAEKLLPVQDLEATKAALRVIQDKWDAAGKVPRADIDRTEKGMRRVEAAVREADEKKWRRTNPEVTARAQSLATQLEASLAKVEAELAQAQAKGNSTKIADLTAKLEAQRSWLEQARGGLSDIG</sequence>
<feature type="region of interest" description="Disordered" evidence="2">
    <location>
        <begin position="1"/>
        <end position="23"/>
    </location>
</feature>
<evidence type="ECO:0000313" key="4">
    <source>
        <dbReference type="Proteomes" id="UP000035763"/>
    </source>
</evidence>